<feature type="transmembrane region" description="Helical" evidence="10">
    <location>
        <begin position="54"/>
        <end position="76"/>
    </location>
</feature>
<name>A0ABD2VWK1_9HYME</name>
<dbReference type="EMBL" id="JBJJXI010000166">
    <property type="protein sequence ID" value="KAL3384993.1"/>
    <property type="molecule type" value="Genomic_DNA"/>
</dbReference>
<evidence type="ECO:0000256" key="8">
    <source>
        <dbReference type="ARBA" id="ARBA00023170"/>
    </source>
</evidence>
<dbReference type="GO" id="GO:0007608">
    <property type="term" value="P:sensory perception of smell"/>
    <property type="evidence" value="ECO:0007669"/>
    <property type="project" value="UniProtKB-KW"/>
</dbReference>
<comment type="subcellular location">
    <subcellularLocation>
        <location evidence="1">Cell membrane</location>
        <topology evidence="1">Multi-pass membrane protein</topology>
    </subcellularLocation>
</comment>
<sequence length="173" mass="19673">MSVREYLLSRLACVLQIHPGGRTCQPRHIRNPTEYVRVSLGLFNHLRGLAQTKFLIIITLITLQLSLAGFWFLVVIPYDKLYASKVAFTLITGLMTLLYLVYINEGIMKACDQLNRNCYDSKWYLFSGKERRLIQLMILRTAKPCTLTAGPTIPMNYKTFATSYTPSGGRGSK</sequence>
<evidence type="ECO:0000256" key="1">
    <source>
        <dbReference type="ARBA" id="ARBA00004651"/>
    </source>
</evidence>
<proteinExistence type="predicted"/>
<dbReference type="AlphaFoldDB" id="A0ABD2VWK1"/>
<keyword evidence="5" id="KW-0552">Olfaction</keyword>
<keyword evidence="9" id="KW-0807">Transducer</keyword>
<keyword evidence="4 10" id="KW-0812">Transmembrane</keyword>
<protein>
    <submittedName>
        <fullName evidence="11">Uncharacterized protein</fullName>
    </submittedName>
</protein>
<keyword evidence="12" id="KW-1185">Reference proteome</keyword>
<evidence type="ECO:0000313" key="11">
    <source>
        <dbReference type="EMBL" id="KAL3384993.1"/>
    </source>
</evidence>
<evidence type="ECO:0000256" key="2">
    <source>
        <dbReference type="ARBA" id="ARBA00022475"/>
    </source>
</evidence>
<evidence type="ECO:0000256" key="4">
    <source>
        <dbReference type="ARBA" id="ARBA00022692"/>
    </source>
</evidence>
<accession>A0ABD2VWK1</accession>
<evidence type="ECO:0000256" key="6">
    <source>
        <dbReference type="ARBA" id="ARBA00022989"/>
    </source>
</evidence>
<reference evidence="11 12" key="1">
    <citation type="journal article" date="2024" name="bioRxiv">
        <title>A reference genome for Trichogramma kaykai: A tiny desert-dwelling parasitoid wasp with competing sex-ratio distorters.</title>
        <authorList>
            <person name="Culotta J."/>
            <person name="Lindsey A.R."/>
        </authorList>
    </citation>
    <scope>NUCLEOTIDE SEQUENCE [LARGE SCALE GENOMIC DNA]</scope>
    <source>
        <strain evidence="11 12">KSX58</strain>
    </source>
</reference>
<dbReference type="Pfam" id="PF02949">
    <property type="entry name" value="7tm_6"/>
    <property type="match status" value="1"/>
</dbReference>
<organism evidence="11 12">
    <name type="scientific">Trichogramma kaykai</name>
    <dbReference type="NCBI Taxonomy" id="54128"/>
    <lineage>
        <taxon>Eukaryota</taxon>
        <taxon>Metazoa</taxon>
        <taxon>Ecdysozoa</taxon>
        <taxon>Arthropoda</taxon>
        <taxon>Hexapoda</taxon>
        <taxon>Insecta</taxon>
        <taxon>Pterygota</taxon>
        <taxon>Neoptera</taxon>
        <taxon>Endopterygota</taxon>
        <taxon>Hymenoptera</taxon>
        <taxon>Apocrita</taxon>
        <taxon>Proctotrupomorpha</taxon>
        <taxon>Chalcidoidea</taxon>
        <taxon>Trichogrammatidae</taxon>
        <taxon>Trichogramma</taxon>
    </lineage>
</organism>
<feature type="transmembrane region" description="Helical" evidence="10">
    <location>
        <begin position="82"/>
        <end position="102"/>
    </location>
</feature>
<keyword evidence="2" id="KW-1003">Cell membrane</keyword>
<evidence type="ECO:0000256" key="7">
    <source>
        <dbReference type="ARBA" id="ARBA00023136"/>
    </source>
</evidence>
<keyword evidence="3" id="KW-0716">Sensory transduction</keyword>
<dbReference type="PANTHER" id="PTHR21137:SF35">
    <property type="entry name" value="ODORANT RECEPTOR 19A-RELATED"/>
    <property type="match status" value="1"/>
</dbReference>
<dbReference type="Proteomes" id="UP001627154">
    <property type="component" value="Unassembled WGS sequence"/>
</dbReference>
<evidence type="ECO:0000256" key="3">
    <source>
        <dbReference type="ARBA" id="ARBA00022606"/>
    </source>
</evidence>
<keyword evidence="6 10" id="KW-1133">Transmembrane helix</keyword>
<evidence type="ECO:0000256" key="10">
    <source>
        <dbReference type="SAM" id="Phobius"/>
    </source>
</evidence>
<comment type="caution">
    <text evidence="11">The sequence shown here is derived from an EMBL/GenBank/DDBJ whole genome shotgun (WGS) entry which is preliminary data.</text>
</comment>
<evidence type="ECO:0000313" key="12">
    <source>
        <dbReference type="Proteomes" id="UP001627154"/>
    </source>
</evidence>
<keyword evidence="8" id="KW-0675">Receptor</keyword>
<dbReference type="GO" id="GO:0007165">
    <property type="term" value="P:signal transduction"/>
    <property type="evidence" value="ECO:0007669"/>
    <property type="project" value="UniProtKB-KW"/>
</dbReference>
<keyword evidence="7 10" id="KW-0472">Membrane</keyword>
<dbReference type="PANTHER" id="PTHR21137">
    <property type="entry name" value="ODORANT RECEPTOR"/>
    <property type="match status" value="1"/>
</dbReference>
<evidence type="ECO:0000256" key="5">
    <source>
        <dbReference type="ARBA" id="ARBA00022725"/>
    </source>
</evidence>
<dbReference type="GO" id="GO:0005886">
    <property type="term" value="C:plasma membrane"/>
    <property type="evidence" value="ECO:0007669"/>
    <property type="project" value="UniProtKB-SubCell"/>
</dbReference>
<dbReference type="InterPro" id="IPR004117">
    <property type="entry name" value="7tm6_olfct_rcpt"/>
</dbReference>
<evidence type="ECO:0000256" key="9">
    <source>
        <dbReference type="ARBA" id="ARBA00023224"/>
    </source>
</evidence>
<gene>
    <name evidence="11" type="ORF">TKK_019392</name>
</gene>